<feature type="compositionally biased region" description="Low complexity" evidence="1">
    <location>
        <begin position="540"/>
        <end position="568"/>
    </location>
</feature>
<dbReference type="EMBL" id="JAKELL010000140">
    <property type="protein sequence ID" value="KAH8980265.1"/>
    <property type="molecule type" value="Genomic_DNA"/>
</dbReference>
<feature type="region of interest" description="Disordered" evidence="1">
    <location>
        <begin position="1"/>
        <end position="43"/>
    </location>
</feature>
<feature type="compositionally biased region" description="Low complexity" evidence="1">
    <location>
        <begin position="113"/>
        <end position="122"/>
    </location>
</feature>
<reference evidence="2" key="1">
    <citation type="submission" date="2022-01" db="EMBL/GenBank/DDBJ databases">
        <title>Comparative genomics reveals a dynamic genome evolution in the ectomycorrhizal milk-cap (Lactarius) mushrooms.</title>
        <authorList>
            <consortium name="DOE Joint Genome Institute"/>
            <person name="Lebreton A."/>
            <person name="Tang N."/>
            <person name="Kuo A."/>
            <person name="LaButti K."/>
            <person name="Drula E."/>
            <person name="Barry K."/>
            <person name="Clum A."/>
            <person name="Lipzen A."/>
            <person name="Mousain D."/>
            <person name="Ng V."/>
            <person name="Wang R."/>
            <person name="Wang X."/>
            <person name="Dai Y."/>
            <person name="Henrissat B."/>
            <person name="Grigoriev I.V."/>
            <person name="Guerin-Laguette A."/>
            <person name="Yu F."/>
            <person name="Martin F.M."/>
        </authorList>
    </citation>
    <scope>NUCLEOTIDE SEQUENCE</scope>
    <source>
        <strain evidence="2">QP</strain>
    </source>
</reference>
<feature type="compositionally biased region" description="Basic residues" evidence="1">
    <location>
        <begin position="446"/>
        <end position="456"/>
    </location>
</feature>
<feature type="compositionally biased region" description="Basic residues" evidence="1">
    <location>
        <begin position="490"/>
        <end position="515"/>
    </location>
</feature>
<name>A0AAD4L7R0_9AGAM</name>
<feature type="compositionally biased region" description="Polar residues" evidence="1">
    <location>
        <begin position="516"/>
        <end position="525"/>
    </location>
</feature>
<sequence length="849" mass="91421">MTPSDALVRSTSSLAPSSGPSTAVPSEADLALPPKPPEPRLSFGIPVLESAKFRLSHDFARLVRSSSSVSSKSTRTGGTASTHESRAVPSDYENEPHSGLPLHPVDLDPHDMPPLFSDSPPDSLSRRAKFYGFLSRSSSRSRSRSKSDTRPSDSGSNGSPELPNATTAAATSTSVTSDSHLSTVPPTLRPLSNNTTTTGETVTPKNMHTLTSRHNVQAILINDSGIGVDEPLITYDPRMPPPPPPVPGPAATSQRTPTKEKRRSKPLFGLPAAPWSRPTTPKNERVPLPSPPQSPRNRPSKVSKIENWFKHGTTSATPSTSRPHIAAPQPCRPSVPADRADTRHRPHSTPPRIHPPGVESSDSERDGRCSPLLGLFSSTRGRGKQREHSQDRHPSRSRKPVVGAPMMRTRTASREGPSVPTTKPAGGAQLPSFEFERGGGAEVRRSTSHNGHRRVVASHGHGNGNGHAHTHANHRARGHAHSNSLDMRTRGHSHNTTRHTHARSPNHTHPTRSHTHPQPSQQHRGATSPHAAPHSPPPRTTTDGRPGASAASQSTAGTAATNTTTGAAVTGGTGSWGRVARTIDWVRGVGVHPPFAFESAASSTASASGERRPGTGGSGGADIRERERDRDRERTRRHVVQAPQVPAAAAPVPAPASPGKSVGSGTGRWEQREVELGLGLTWAPSKIRVREWTPGGTLPAQLGPADDARAARAQREMEQRVLERDGARRTRERLAEYEMGYARSRSRSRKDKEVTGRFREVLGAEGFEAFKNVSSSSVFFFFFLSAGTDCADGLDVRRFDADIIPLEGASGLLGRVERLLDKAPTRHVGTREKREMLDDLVRIVRESEW</sequence>
<feature type="region of interest" description="Disordered" evidence="1">
    <location>
        <begin position="600"/>
        <end position="667"/>
    </location>
</feature>
<feature type="region of interest" description="Disordered" evidence="1">
    <location>
        <begin position="63"/>
        <end position="122"/>
    </location>
</feature>
<evidence type="ECO:0000313" key="3">
    <source>
        <dbReference type="Proteomes" id="UP001201163"/>
    </source>
</evidence>
<protein>
    <submittedName>
        <fullName evidence="2">Uncharacterized protein</fullName>
    </submittedName>
</protein>
<evidence type="ECO:0000313" key="2">
    <source>
        <dbReference type="EMBL" id="KAH8980265.1"/>
    </source>
</evidence>
<feature type="compositionally biased region" description="Polar residues" evidence="1">
    <location>
        <begin position="312"/>
        <end position="322"/>
    </location>
</feature>
<keyword evidence="3" id="KW-1185">Reference proteome</keyword>
<feature type="compositionally biased region" description="Low complexity" evidence="1">
    <location>
        <begin position="63"/>
        <end position="76"/>
    </location>
</feature>
<feature type="compositionally biased region" description="Low complexity" evidence="1">
    <location>
        <begin position="165"/>
        <end position="179"/>
    </location>
</feature>
<feature type="compositionally biased region" description="Basic and acidic residues" evidence="1">
    <location>
        <begin position="384"/>
        <end position="394"/>
    </location>
</feature>
<feature type="compositionally biased region" description="Low complexity" evidence="1">
    <location>
        <begin position="10"/>
        <end position="23"/>
    </location>
</feature>
<feature type="compositionally biased region" description="Pro residues" evidence="1">
    <location>
        <begin position="238"/>
        <end position="248"/>
    </location>
</feature>
<dbReference type="Proteomes" id="UP001201163">
    <property type="component" value="Unassembled WGS sequence"/>
</dbReference>
<feature type="compositionally biased region" description="Basic and acidic residues" evidence="1">
    <location>
        <begin position="434"/>
        <end position="445"/>
    </location>
</feature>
<accession>A0AAD4L7R0</accession>
<comment type="caution">
    <text evidence="2">The sequence shown here is derived from an EMBL/GenBank/DDBJ whole genome shotgun (WGS) entry which is preliminary data.</text>
</comment>
<evidence type="ECO:0000256" key="1">
    <source>
        <dbReference type="SAM" id="MobiDB-lite"/>
    </source>
</evidence>
<gene>
    <name evidence="2" type="ORF">EDB92DRAFT_2118440</name>
</gene>
<feature type="compositionally biased region" description="Low complexity" evidence="1">
    <location>
        <begin position="640"/>
        <end position="651"/>
    </location>
</feature>
<proteinExistence type="predicted"/>
<feature type="compositionally biased region" description="Basic and acidic residues" evidence="1">
    <location>
        <begin position="622"/>
        <end position="634"/>
    </location>
</feature>
<organism evidence="2 3">
    <name type="scientific">Lactarius akahatsu</name>
    <dbReference type="NCBI Taxonomy" id="416441"/>
    <lineage>
        <taxon>Eukaryota</taxon>
        <taxon>Fungi</taxon>
        <taxon>Dikarya</taxon>
        <taxon>Basidiomycota</taxon>
        <taxon>Agaricomycotina</taxon>
        <taxon>Agaricomycetes</taxon>
        <taxon>Russulales</taxon>
        <taxon>Russulaceae</taxon>
        <taxon>Lactarius</taxon>
    </lineage>
</organism>
<feature type="region of interest" description="Disordered" evidence="1">
    <location>
        <begin position="135"/>
        <end position="208"/>
    </location>
</feature>
<feature type="region of interest" description="Disordered" evidence="1">
    <location>
        <begin position="231"/>
        <end position="575"/>
    </location>
</feature>
<dbReference type="AlphaFoldDB" id="A0AAD4L7R0"/>
<feature type="compositionally biased region" description="Basic residues" evidence="1">
    <location>
        <begin position="468"/>
        <end position="480"/>
    </location>
</feature>
<feature type="compositionally biased region" description="Polar residues" evidence="1">
    <location>
        <begin position="180"/>
        <end position="194"/>
    </location>
</feature>